<evidence type="ECO:0000313" key="2">
    <source>
        <dbReference type="Proteomes" id="UP000325780"/>
    </source>
</evidence>
<name>A0A5N6U4J1_ASPAV</name>
<dbReference type="AlphaFoldDB" id="A0A5N6U4J1"/>
<dbReference type="Proteomes" id="UP000325780">
    <property type="component" value="Unassembled WGS sequence"/>
</dbReference>
<reference evidence="1 2" key="1">
    <citation type="submission" date="2019-04" db="EMBL/GenBank/DDBJ databases">
        <title>Friends and foes A comparative genomics study of 23 Aspergillus species from section Flavi.</title>
        <authorList>
            <consortium name="DOE Joint Genome Institute"/>
            <person name="Kjaerbolling I."/>
            <person name="Vesth T."/>
            <person name="Frisvad J.C."/>
            <person name="Nybo J.L."/>
            <person name="Theobald S."/>
            <person name="Kildgaard S."/>
            <person name="Isbrandt T."/>
            <person name="Kuo A."/>
            <person name="Sato A."/>
            <person name="Lyhne E.K."/>
            <person name="Kogle M.E."/>
            <person name="Wiebenga A."/>
            <person name="Kun R.S."/>
            <person name="Lubbers R.J."/>
            <person name="Makela M.R."/>
            <person name="Barry K."/>
            <person name="Chovatia M."/>
            <person name="Clum A."/>
            <person name="Daum C."/>
            <person name="Haridas S."/>
            <person name="He G."/>
            <person name="LaButti K."/>
            <person name="Lipzen A."/>
            <person name="Mondo S."/>
            <person name="Riley R."/>
            <person name="Salamov A."/>
            <person name="Simmons B.A."/>
            <person name="Magnuson J.K."/>
            <person name="Henrissat B."/>
            <person name="Mortensen U.H."/>
            <person name="Larsen T.O."/>
            <person name="Devries R.P."/>
            <person name="Grigoriev I.V."/>
            <person name="Machida M."/>
            <person name="Baker S.E."/>
            <person name="Andersen M.R."/>
        </authorList>
    </citation>
    <scope>NUCLEOTIDE SEQUENCE [LARGE SCALE GENOMIC DNA]</scope>
    <source>
        <strain evidence="1 2">IBT 18842</strain>
    </source>
</reference>
<protein>
    <submittedName>
        <fullName evidence="1">Uncharacterized protein</fullName>
    </submittedName>
</protein>
<dbReference type="OrthoDB" id="37659at2759"/>
<organism evidence="1 2">
    <name type="scientific">Aspergillus avenaceus</name>
    <dbReference type="NCBI Taxonomy" id="36643"/>
    <lineage>
        <taxon>Eukaryota</taxon>
        <taxon>Fungi</taxon>
        <taxon>Dikarya</taxon>
        <taxon>Ascomycota</taxon>
        <taxon>Pezizomycotina</taxon>
        <taxon>Eurotiomycetes</taxon>
        <taxon>Eurotiomycetidae</taxon>
        <taxon>Eurotiales</taxon>
        <taxon>Aspergillaceae</taxon>
        <taxon>Aspergillus</taxon>
        <taxon>Aspergillus subgen. Circumdati</taxon>
    </lineage>
</organism>
<proteinExistence type="predicted"/>
<gene>
    <name evidence="1" type="ORF">BDV25DRAFT_149090</name>
</gene>
<dbReference type="EMBL" id="ML742037">
    <property type="protein sequence ID" value="KAE8153563.1"/>
    <property type="molecule type" value="Genomic_DNA"/>
</dbReference>
<evidence type="ECO:0000313" key="1">
    <source>
        <dbReference type="EMBL" id="KAE8153563.1"/>
    </source>
</evidence>
<keyword evidence="2" id="KW-1185">Reference proteome</keyword>
<sequence>MTTKLHVAIYENEGVFKHWTLLVTGSTHETIILNIMGSSTRYRFEMRGPDERESRDIIEMIHLCDVDASATGAIIDAAENLEIHNEFPGYNYQDYVLDLLDDLENRGIIDGDAEYARKKEIVRGKQEGLD</sequence>
<accession>A0A5N6U4J1</accession>